<dbReference type="Pfam" id="PF20636">
    <property type="entry name" value="SMN_G2-BD"/>
    <property type="match status" value="1"/>
</dbReference>
<dbReference type="InterPro" id="IPR040424">
    <property type="entry name" value="Smn1"/>
</dbReference>
<gene>
    <name evidence="2" type="ORF">LWI28_020991</name>
</gene>
<dbReference type="Proteomes" id="UP001064489">
    <property type="component" value="Chromosome 5"/>
</dbReference>
<comment type="caution">
    <text evidence="2">The sequence shown here is derived from an EMBL/GenBank/DDBJ whole genome shotgun (WGS) entry which is preliminary data.</text>
</comment>
<evidence type="ECO:0000313" key="2">
    <source>
        <dbReference type="EMBL" id="KAI9177948.1"/>
    </source>
</evidence>
<evidence type="ECO:0000313" key="3">
    <source>
        <dbReference type="Proteomes" id="UP001064489"/>
    </source>
</evidence>
<feature type="domain" description="Survival Motor Neuron Gemin2-binding" evidence="1">
    <location>
        <begin position="1"/>
        <end position="28"/>
    </location>
</feature>
<evidence type="ECO:0000259" key="1">
    <source>
        <dbReference type="Pfam" id="PF20636"/>
    </source>
</evidence>
<accession>A0AAD5IWF8</accession>
<dbReference type="PANTHER" id="PTHR39267:SF1">
    <property type="entry name" value="SURVIVAL MOTOR NEURON PROTEIN"/>
    <property type="match status" value="1"/>
</dbReference>
<dbReference type="PANTHER" id="PTHR39267">
    <property type="entry name" value="SURVIVAL MOTOR NEURON-LIKE PROTEIN 1"/>
    <property type="match status" value="1"/>
</dbReference>
<proteinExistence type="predicted"/>
<dbReference type="InterPro" id="IPR049481">
    <property type="entry name" value="SMN_G2-BD"/>
</dbReference>
<keyword evidence="3" id="KW-1185">Reference proteome</keyword>
<dbReference type="EMBL" id="JAJSOW010000102">
    <property type="protein sequence ID" value="KAI9177948.1"/>
    <property type="molecule type" value="Genomic_DNA"/>
</dbReference>
<reference evidence="2" key="2">
    <citation type="submission" date="2023-02" db="EMBL/GenBank/DDBJ databases">
        <authorList>
            <person name="Swenson N.G."/>
            <person name="Wegrzyn J.L."/>
            <person name="Mcevoy S.L."/>
        </authorList>
    </citation>
    <scope>NUCLEOTIDE SEQUENCE</scope>
    <source>
        <strain evidence="2">91603</strain>
        <tissue evidence="2">Leaf</tissue>
    </source>
</reference>
<name>A0AAD5IWF8_ACENE</name>
<dbReference type="AlphaFoldDB" id="A0AAD5IWF8"/>
<organism evidence="2 3">
    <name type="scientific">Acer negundo</name>
    <name type="common">Box elder</name>
    <dbReference type="NCBI Taxonomy" id="4023"/>
    <lineage>
        <taxon>Eukaryota</taxon>
        <taxon>Viridiplantae</taxon>
        <taxon>Streptophyta</taxon>
        <taxon>Embryophyta</taxon>
        <taxon>Tracheophyta</taxon>
        <taxon>Spermatophyta</taxon>
        <taxon>Magnoliopsida</taxon>
        <taxon>eudicotyledons</taxon>
        <taxon>Gunneridae</taxon>
        <taxon>Pentapetalae</taxon>
        <taxon>rosids</taxon>
        <taxon>malvids</taxon>
        <taxon>Sapindales</taxon>
        <taxon>Sapindaceae</taxon>
        <taxon>Hippocastanoideae</taxon>
        <taxon>Acereae</taxon>
        <taxon>Acer</taxon>
    </lineage>
</organism>
<protein>
    <recommendedName>
        <fullName evidence="1">Survival Motor Neuron Gemin2-binding domain-containing protein</fullName>
    </recommendedName>
</protein>
<sequence>MGKEGELWDDSLLIKAFDDAMSKSKKMHMKKKTNDTSIDGQLLISDALHHQNHDALRLEEAEENKNIVTNTETEMREAKNLAPVEGNPCMDSHAPEACIDSSNGLATQDAPKGYSDSQGAEDYNQLLNQYYEIEEKRQHILQQLQQFGSWNYQFSAEGYSSVSQWGACSTSQEHPLPASQACHPGVMCSCCPYVCQTLVAPCTTYPACSLADACRGKICMDTNASEDSGKLLSPVKSDIVKTAMGAAEKAISSLKTTVTSNINEEIEKKKENEGEMVQSLSSETDLTVVLNAWYSAGFYTGKYLTEQSIAKKQHD</sequence>
<reference evidence="2" key="1">
    <citation type="journal article" date="2022" name="Plant J.">
        <title>Strategies of tolerance reflected in two North American maple genomes.</title>
        <authorList>
            <person name="McEvoy S.L."/>
            <person name="Sezen U.U."/>
            <person name="Trouern-Trend A."/>
            <person name="McMahon S.M."/>
            <person name="Schaberg P.G."/>
            <person name="Yang J."/>
            <person name="Wegrzyn J.L."/>
            <person name="Swenson N.G."/>
        </authorList>
    </citation>
    <scope>NUCLEOTIDE SEQUENCE</scope>
    <source>
        <strain evidence="2">91603</strain>
    </source>
</reference>